<feature type="transmembrane region" description="Helical" evidence="10">
    <location>
        <begin position="132"/>
        <end position="150"/>
    </location>
</feature>
<dbReference type="PANTHER" id="PTHR30487">
    <property type="entry name" value="TYPE 4 PREPILIN-LIKE PROTEINS LEADER PEPTIDE-PROCESSING ENZYME"/>
    <property type="match status" value="1"/>
</dbReference>
<keyword evidence="9" id="KW-0645">Protease</keyword>
<name>A0ABT6CCE8_9SPHN</name>
<dbReference type="EMBL" id="JAROCY010000001">
    <property type="protein sequence ID" value="MDF8331603.1"/>
    <property type="molecule type" value="Genomic_DNA"/>
</dbReference>
<keyword evidence="9" id="KW-0378">Hydrolase</keyword>
<feature type="transmembrane region" description="Helical" evidence="10">
    <location>
        <begin position="162"/>
        <end position="183"/>
    </location>
</feature>
<dbReference type="InterPro" id="IPR014032">
    <property type="entry name" value="Peptidase_A24A_bac"/>
</dbReference>
<organism evidence="13 14">
    <name type="scientific">Novosphingobium cyanobacteriorum</name>
    <dbReference type="NCBI Taxonomy" id="3024215"/>
    <lineage>
        <taxon>Bacteria</taxon>
        <taxon>Pseudomonadati</taxon>
        <taxon>Pseudomonadota</taxon>
        <taxon>Alphaproteobacteria</taxon>
        <taxon>Sphingomonadales</taxon>
        <taxon>Sphingomonadaceae</taxon>
        <taxon>Novosphingobium</taxon>
    </lineage>
</organism>
<keyword evidence="7 10" id="KW-0472">Membrane</keyword>
<dbReference type="EC" id="2.1.1.-" evidence="9"/>
<evidence type="ECO:0000256" key="10">
    <source>
        <dbReference type="SAM" id="Phobius"/>
    </source>
</evidence>
<evidence type="ECO:0000259" key="11">
    <source>
        <dbReference type="Pfam" id="PF01478"/>
    </source>
</evidence>
<feature type="transmembrane region" description="Helical" evidence="10">
    <location>
        <begin position="102"/>
        <end position="126"/>
    </location>
</feature>
<feature type="transmembrane region" description="Helical" evidence="10">
    <location>
        <begin position="203"/>
        <end position="230"/>
    </location>
</feature>
<evidence type="ECO:0000256" key="5">
    <source>
        <dbReference type="ARBA" id="ARBA00022692"/>
    </source>
</evidence>
<dbReference type="Gene3D" id="1.20.120.1220">
    <property type="match status" value="1"/>
</dbReference>
<evidence type="ECO:0000256" key="8">
    <source>
        <dbReference type="RuleBase" id="RU003793"/>
    </source>
</evidence>
<dbReference type="Proteomes" id="UP001222770">
    <property type="component" value="Unassembled WGS sequence"/>
</dbReference>
<keyword evidence="5 9" id="KW-0812">Transmembrane</keyword>
<dbReference type="PRINTS" id="PR00864">
    <property type="entry name" value="PREPILNPTASE"/>
</dbReference>
<evidence type="ECO:0000256" key="4">
    <source>
        <dbReference type="ARBA" id="ARBA00022519"/>
    </source>
</evidence>
<keyword evidence="4" id="KW-0997">Cell inner membrane</keyword>
<comment type="function">
    <text evidence="9">Plays an essential role in type IV pili and type II pseudopili formation by proteolytically removing the leader sequence from substrate proteins and subsequently monomethylating the alpha-amino group of the newly exposed N-terminal phenylalanine.</text>
</comment>
<feature type="domain" description="Prepilin peptidase A24 N-terminal" evidence="12">
    <location>
        <begin position="22"/>
        <end position="100"/>
    </location>
</feature>
<feature type="transmembrane region" description="Helical" evidence="10">
    <location>
        <begin position="242"/>
        <end position="262"/>
    </location>
</feature>
<keyword evidence="9" id="KW-0489">Methyltransferase</keyword>
<dbReference type="Pfam" id="PF06750">
    <property type="entry name" value="A24_N_bact"/>
    <property type="match status" value="1"/>
</dbReference>
<protein>
    <recommendedName>
        <fullName evidence="9">Prepilin leader peptidase/N-methyltransferase</fullName>
        <ecNumber evidence="9">2.1.1.-</ecNumber>
        <ecNumber evidence="9">3.4.23.43</ecNumber>
    </recommendedName>
</protein>
<dbReference type="PANTHER" id="PTHR30487:SF0">
    <property type="entry name" value="PREPILIN LEADER PEPTIDASE_N-METHYLTRANSFERASE-RELATED"/>
    <property type="match status" value="1"/>
</dbReference>
<dbReference type="Pfam" id="PF01478">
    <property type="entry name" value="Peptidase_A24"/>
    <property type="match status" value="1"/>
</dbReference>
<reference evidence="13 14" key="1">
    <citation type="submission" date="2023-03" db="EMBL/GenBank/DDBJ databases">
        <title>Novosphingobium cyanobacteriorum sp. nov., isolated from a eutrophic reservoir during the Microcystis bloom period.</title>
        <authorList>
            <person name="Kang M."/>
            <person name="Le V."/>
            <person name="Ko S.-R."/>
            <person name="Lee S.-A."/>
            <person name="Ahn C.-Y."/>
        </authorList>
    </citation>
    <scope>NUCLEOTIDE SEQUENCE [LARGE SCALE GENOMIC DNA]</scope>
    <source>
        <strain evidence="13 14">HBC54</strain>
    </source>
</reference>
<dbReference type="InterPro" id="IPR000045">
    <property type="entry name" value="Prepilin_IV_endopep_pep"/>
</dbReference>
<proteinExistence type="inferred from homology"/>
<evidence type="ECO:0000313" key="13">
    <source>
        <dbReference type="EMBL" id="MDF8331603.1"/>
    </source>
</evidence>
<evidence type="ECO:0000256" key="3">
    <source>
        <dbReference type="ARBA" id="ARBA00022475"/>
    </source>
</evidence>
<dbReference type="RefSeq" id="WP_277274708.1">
    <property type="nucleotide sequence ID" value="NZ_JAROCY010000001.1"/>
</dbReference>
<dbReference type="InterPro" id="IPR050882">
    <property type="entry name" value="Prepilin_peptidase/N-MTase"/>
</dbReference>
<feature type="transmembrane region" description="Helical" evidence="10">
    <location>
        <begin position="15"/>
        <end position="35"/>
    </location>
</feature>
<evidence type="ECO:0000256" key="9">
    <source>
        <dbReference type="RuleBase" id="RU003794"/>
    </source>
</evidence>
<keyword evidence="9" id="KW-0808">Transferase</keyword>
<comment type="catalytic activity">
    <reaction evidence="9">
        <text>Typically cleaves a -Gly-|-Phe- bond to release an N-terminal, basic peptide of 5-8 residues from type IV prepilin, and then N-methylates the new N-terminal amino group, the methyl donor being S-adenosyl-L-methionine.</text>
        <dbReference type="EC" id="3.4.23.43"/>
    </reaction>
</comment>
<feature type="domain" description="Prepilin type IV endopeptidase peptidase" evidence="11">
    <location>
        <begin position="115"/>
        <end position="228"/>
    </location>
</feature>
<dbReference type="InterPro" id="IPR010627">
    <property type="entry name" value="Prepilin_pept_A24_N"/>
</dbReference>
<comment type="similarity">
    <text evidence="2 8">Belongs to the peptidase A24 family.</text>
</comment>
<evidence type="ECO:0000256" key="6">
    <source>
        <dbReference type="ARBA" id="ARBA00022989"/>
    </source>
</evidence>
<sequence>MDTDLILSATIPPGVMLAGGGVLGAIIGSFLGAALERLPAERSIVTGRSACDHCGTALAVQDLVPVISWLALKGRCRTCGGRIGAWQLACELGGAAIGLASVALAPVGLALAAMVLGWQLLLLALLDLRHLWLPRVLTGVLAANGLLLAAGRSWAMQDIFPLEWALIGGALGFGMLWSVAFGYRRLRGREGMGGGDPPLMGAIGLWLGPLGVVHTLLGAALVGLIAAIAMHVSGRKIGADTALPLGTCLAATAWPMFLFSGFG</sequence>
<evidence type="ECO:0000256" key="1">
    <source>
        <dbReference type="ARBA" id="ARBA00004429"/>
    </source>
</evidence>
<gene>
    <name evidence="13" type="ORF">POM99_00165</name>
</gene>
<comment type="subcellular location">
    <subcellularLocation>
        <location evidence="1">Cell inner membrane</location>
        <topology evidence="1">Multi-pass membrane protein</topology>
    </subcellularLocation>
    <subcellularLocation>
        <location evidence="9">Cell membrane</location>
        <topology evidence="9">Multi-pass membrane protein</topology>
    </subcellularLocation>
</comment>
<evidence type="ECO:0000313" key="14">
    <source>
        <dbReference type="Proteomes" id="UP001222770"/>
    </source>
</evidence>
<dbReference type="EC" id="3.4.23.43" evidence="9"/>
<accession>A0ABT6CCE8</accession>
<evidence type="ECO:0000256" key="2">
    <source>
        <dbReference type="ARBA" id="ARBA00005801"/>
    </source>
</evidence>
<evidence type="ECO:0000259" key="12">
    <source>
        <dbReference type="Pfam" id="PF06750"/>
    </source>
</evidence>
<comment type="caution">
    <text evidence="13">The sequence shown here is derived from an EMBL/GenBank/DDBJ whole genome shotgun (WGS) entry which is preliminary data.</text>
</comment>
<evidence type="ECO:0000256" key="7">
    <source>
        <dbReference type="ARBA" id="ARBA00023136"/>
    </source>
</evidence>
<keyword evidence="3" id="KW-1003">Cell membrane</keyword>
<keyword evidence="9" id="KW-0511">Multifunctional enzyme</keyword>
<keyword evidence="6 10" id="KW-1133">Transmembrane helix</keyword>
<keyword evidence="14" id="KW-1185">Reference proteome</keyword>